<organism evidence="4 5">
    <name type="scientific">Methanococcus maripaludis</name>
    <name type="common">Methanococcus deltae</name>
    <dbReference type="NCBI Taxonomy" id="39152"/>
    <lineage>
        <taxon>Archaea</taxon>
        <taxon>Methanobacteriati</taxon>
        <taxon>Methanobacteriota</taxon>
        <taxon>Methanomada group</taxon>
        <taxon>Methanococci</taxon>
        <taxon>Methanococcales</taxon>
        <taxon>Methanococcaceae</taxon>
        <taxon>Methanococcus</taxon>
    </lineage>
</organism>
<evidence type="ECO:0000256" key="2">
    <source>
        <dbReference type="ARBA" id="ARBA00022801"/>
    </source>
</evidence>
<dbReference type="SUPFAM" id="SSF56235">
    <property type="entry name" value="N-terminal nucleophile aminohydrolases (Ntn hydrolases)"/>
    <property type="match status" value="2"/>
</dbReference>
<sequence>MCTRILLDYDGKIVTSRTMDWHNKLDTSIWAFPKGIKRDSMDTKSKHVFHWTSKYDSLVVCESFPNNKTPYSASADGINEEGLVVNSLWLSESSYNLAVGEISEKHISVGIWVQYMLDNYKDVKDAVTDWITGNYRVVTMKMPGEAGKLVNMHLSISDAEGNSAIFEFYSDNDFENARLHITTNLDIIVIEKDLENVKILQCDCPVMTNSPVFEQQIKLNYFWSWQWENFKNSVMQAANKASQLKTLPGTSRAPDRFTRASFYLNGVNKPQKYFERIAQVFSIMKTVTVPIEYIRTDKAPPTISNTLWTSVYDHNRKRLFFQTSYLPSTYWCDLNKLKLDDKNYLRCYLIDDAKHKGDIINGGDISNKMEIRRSEDFKFILSSD</sequence>
<dbReference type="AlphaFoldDB" id="A0A7J9SCG1"/>
<dbReference type="InterPro" id="IPR029055">
    <property type="entry name" value="Ntn_hydrolases_N"/>
</dbReference>
<dbReference type="PANTHER" id="PTHR35527:SF2">
    <property type="entry name" value="HYDROLASE"/>
    <property type="match status" value="1"/>
</dbReference>
<dbReference type="EC" id="3.5.1.24" evidence="4"/>
<evidence type="ECO:0000313" key="4">
    <source>
        <dbReference type="EMBL" id="MBB6497778.1"/>
    </source>
</evidence>
<evidence type="ECO:0000256" key="1">
    <source>
        <dbReference type="ARBA" id="ARBA00006625"/>
    </source>
</evidence>
<accession>A0A7J9SCG1</accession>
<reference evidence="4 5" key="1">
    <citation type="submission" date="2020-08" db="EMBL/GenBank/DDBJ databases">
        <title>Genomic Encyclopedia of Type Strains, Phase IV (KMG-V): Genome sequencing to study the core and pangenomes of soil and plant-associated prokaryotes.</title>
        <authorList>
            <person name="Whitman W."/>
        </authorList>
    </citation>
    <scope>NUCLEOTIDE SEQUENCE [LARGE SCALE GENOMIC DNA]</scope>
    <source>
        <strain evidence="4 5">D1</strain>
    </source>
</reference>
<feature type="domain" description="Choloylglycine hydrolase/NAAA C-terminal" evidence="3">
    <location>
        <begin position="2"/>
        <end position="167"/>
    </location>
</feature>
<dbReference type="GO" id="GO:0045302">
    <property type="term" value="F:choloylglycine hydrolase activity"/>
    <property type="evidence" value="ECO:0007669"/>
    <property type="project" value="UniProtKB-EC"/>
</dbReference>
<dbReference type="PANTHER" id="PTHR35527">
    <property type="entry name" value="CHOLOYLGLYCINE HYDROLASE"/>
    <property type="match status" value="1"/>
</dbReference>
<evidence type="ECO:0000259" key="3">
    <source>
        <dbReference type="Pfam" id="PF02275"/>
    </source>
</evidence>
<protein>
    <submittedName>
        <fullName evidence="4">Choloylglycine hydrolase</fullName>
        <ecNumber evidence="4">3.5.1.24</ecNumber>
    </submittedName>
</protein>
<keyword evidence="2 4" id="KW-0378">Hydrolase</keyword>
<feature type="domain" description="Choloylglycine hydrolase/NAAA C-terminal" evidence="3">
    <location>
        <begin position="186"/>
        <end position="342"/>
    </location>
</feature>
<dbReference type="Gene3D" id="3.60.60.10">
    <property type="entry name" value="Penicillin V Acylase, Chain A"/>
    <property type="match status" value="1"/>
</dbReference>
<dbReference type="InterPro" id="IPR029132">
    <property type="entry name" value="CBAH/NAAA_C"/>
</dbReference>
<comment type="similarity">
    <text evidence="1">Belongs to the peptidase C59 family.</text>
</comment>
<dbReference type="InterPro" id="IPR052193">
    <property type="entry name" value="Peptidase_C59"/>
</dbReference>
<dbReference type="Pfam" id="PF02275">
    <property type="entry name" value="CBAH"/>
    <property type="match status" value="2"/>
</dbReference>
<dbReference type="Proteomes" id="UP000590564">
    <property type="component" value="Unassembled WGS sequence"/>
</dbReference>
<proteinExistence type="inferred from homology"/>
<evidence type="ECO:0000313" key="5">
    <source>
        <dbReference type="Proteomes" id="UP000590564"/>
    </source>
</evidence>
<dbReference type="RefSeq" id="WP_184232064.1">
    <property type="nucleotide sequence ID" value="NZ_JACHED010000005.1"/>
</dbReference>
<comment type="caution">
    <text evidence="4">The sequence shown here is derived from an EMBL/GenBank/DDBJ whole genome shotgun (WGS) entry which is preliminary data.</text>
</comment>
<dbReference type="EMBL" id="JACHED010000005">
    <property type="protein sequence ID" value="MBB6497778.1"/>
    <property type="molecule type" value="Genomic_DNA"/>
</dbReference>
<name>A0A7J9SCG1_METMI</name>
<gene>
    <name evidence="4" type="ORF">HNP96_001837</name>
</gene>